<evidence type="ECO:0000313" key="6">
    <source>
        <dbReference type="EMBL" id="QOD62321.1"/>
    </source>
</evidence>
<gene>
    <name evidence="6" type="ORF">H9I45_07735</name>
</gene>
<dbReference type="Gene3D" id="2.160.20.10">
    <property type="entry name" value="Single-stranded right-handed beta-helix, Pectin lyase-like"/>
    <property type="match status" value="1"/>
</dbReference>
<dbReference type="Pfam" id="PF12708">
    <property type="entry name" value="Pect-lyase_RHGA_epim"/>
    <property type="match status" value="1"/>
</dbReference>
<dbReference type="Pfam" id="PF18962">
    <property type="entry name" value="Por_Secre_tail"/>
    <property type="match status" value="1"/>
</dbReference>
<dbReference type="Pfam" id="PF16315">
    <property type="entry name" value="DUF4955"/>
    <property type="match status" value="1"/>
</dbReference>
<keyword evidence="8" id="KW-0002">3D-structure</keyword>
<name>A0A7L8AJZ3_9FLAO</name>
<evidence type="ECO:0000259" key="4">
    <source>
        <dbReference type="Pfam" id="PF16315"/>
    </source>
</evidence>
<feature type="signal peptide" evidence="2">
    <location>
        <begin position="1"/>
        <end position="23"/>
    </location>
</feature>
<dbReference type="Proteomes" id="UP000516764">
    <property type="component" value="Chromosome"/>
</dbReference>
<feature type="domain" description="Secretion system C-terminal sorting" evidence="5">
    <location>
        <begin position="786"/>
        <end position="852"/>
    </location>
</feature>
<keyword evidence="1 2" id="KW-0732">Signal</keyword>
<dbReference type="InterPro" id="IPR026444">
    <property type="entry name" value="Secre_tail"/>
</dbReference>
<proteinExistence type="evidence at protein level"/>
<dbReference type="AlphaFoldDB" id="A0A7L8AJZ3"/>
<dbReference type="InterPro" id="IPR032532">
    <property type="entry name" value="DUF4955"/>
</dbReference>
<keyword evidence="7" id="KW-1185">Reference proteome</keyword>
<dbReference type="RefSeq" id="WP_088354769.1">
    <property type="nucleotide sequence ID" value="NZ_CP061813.1"/>
</dbReference>
<dbReference type="OrthoDB" id="188639at2"/>
<feature type="domain" description="Rhamnogalacturonase A/B/Epimerase-like pectate lyase" evidence="3">
    <location>
        <begin position="71"/>
        <end position="286"/>
    </location>
</feature>
<dbReference type="NCBIfam" id="NF038128">
    <property type="entry name" value="choice_anch_J"/>
    <property type="match status" value="1"/>
</dbReference>
<dbReference type="SUPFAM" id="SSF51126">
    <property type="entry name" value="Pectin lyase-like"/>
    <property type="match status" value="1"/>
</dbReference>
<evidence type="ECO:0000259" key="3">
    <source>
        <dbReference type="Pfam" id="PF12708"/>
    </source>
</evidence>
<dbReference type="KEGG" id="phal:H9I45_07735"/>
<feature type="domain" description="DUF4955" evidence="4">
    <location>
        <begin position="406"/>
        <end position="554"/>
    </location>
</feature>
<dbReference type="PDB" id="8JIY">
    <property type="method" value="X-ray"/>
    <property type="resolution" value="1.55 A"/>
    <property type="chains" value="A=555-785"/>
</dbReference>
<dbReference type="InterPro" id="IPR024535">
    <property type="entry name" value="RHGA/B-epi-like_pectate_lyase"/>
</dbReference>
<dbReference type="InterPro" id="IPR012334">
    <property type="entry name" value="Pectin_lyas_fold"/>
</dbReference>
<evidence type="ECO:0000256" key="2">
    <source>
        <dbReference type="SAM" id="SignalP"/>
    </source>
</evidence>
<sequence>MTFNYFKSLIVISFLFLIQEVNSQNPSALYQNWLDAQINNTTPILPTFSFAGYKNGEVSLPTSFSQQVYYVTDYGAIANDNKSDKEAIKSTIAAAESNPNGGVIFFPPGRFIVNDSEPTVAGVPADDPEEVIRISKSNIVIKGSGSGSGGTELYQKSHTTHPEMATKDYLCPYLFLFWNGEDSANSLLTNITADVNRESYTVQVASTNNITIGQWVELYVKNNDTNLVAEELAPFSTSNFHQPENLKIVNEGVEVREIHKVVGKTTNTITFKEPIHRAINANYNWKINNFKALENVGIQDLKYTGGFIWKHLHHKAPEELFPNEGTSGPNAFLSSSGWSGIKFNHTVNSWITNVEFSAMSQAAQFLFSSNNTALNNKYTGNPGHNFITTNSASGCFLGRNDDLTTGVWHGVGVNGKSIGNVLWRNNHPQTGTSGIEMHASQPRSTLIDFCKGGVFFHQGGSTGALPNHLKNMVLWNFEGVSYQNSAVKSFRPNNETVYAKFITPIISGLKGFTMSSDANQFQVNESPGTHVDEESLYEAQLKYRLGTLPGWINNTLTNPFYPIFYYEDFGAVNQGYSVQIVKNTNSQNEAQIGKRVNDIPDAADSNNEFTEARPANRIPANSARNQKAIAIVGTSSNTNYELEAWVTMPIIDVSKNNQYINADDTFKYVSFWTEQRYANGGISSLEVFISTDYTNNVTTANWTNVTSNVNKIATSGQNPQTYVESLLDISSYTDTNFTLAFKYTSDNSTYSGSNRNGTFYISDVKYFVSDTTLSNTSFIIEDTIKVYPNPFSSEITIGNLGAKFNKALLFDSLGRVVKSINIEGLGTVIINTTSNNISSGIYFLKLIGNGISKDYKLLKK</sequence>
<reference evidence="6 7" key="1">
    <citation type="journal article" date="2016" name="Int. J. Syst. Evol. Microbiol.">
        <title>Polaribacter haliotis sp. nov., isolated from the gut of abalone Haliotis discus hannai.</title>
        <authorList>
            <person name="Kim Y.O."/>
            <person name="Park I.S."/>
            <person name="Park S."/>
            <person name="Nam B.H."/>
            <person name="Park J.M."/>
            <person name="Kim D.G."/>
            <person name="Yoon J.H."/>
        </authorList>
    </citation>
    <scope>NUCLEOTIDE SEQUENCE [LARGE SCALE GENOMIC DNA]</scope>
    <source>
        <strain evidence="6 7">KCTC 52418</strain>
    </source>
</reference>
<reference evidence="8" key="2">
    <citation type="journal article" date="2024" name="Int. J. Biol. Macromol.">
        <title>Identification and structural characterization of a novel chondroitin sulfate-specific carbohydrate-binding module: The first member of a new family, CBM100.</title>
        <authorList>
            <person name="Liu G."/>
            <person name="Chang Y."/>
            <person name="Mei X."/>
            <person name="Chen G."/>
            <person name="Zhang Y."/>
            <person name="Jiang X."/>
            <person name="Tao W."/>
            <person name="Xue C."/>
        </authorList>
    </citation>
    <scope>X-RAY CRYSTALLOGRAPHY (1.55 ANGSTROMS) OF 555-785</scope>
</reference>
<feature type="chain" id="PRO_5032943836" evidence="2">
    <location>
        <begin position="24"/>
        <end position="860"/>
    </location>
</feature>
<accession>A0A7L8AJZ3</accession>
<dbReference type="EMBL" id="CP061813">
    <property type="protein sequence ID" value="QOD62321.1"/>
    <property type="molecule type" value="Genomic_DNA"/>
</dbReference>
<organism evidence="6 7">
    <name type="scientific">Polaribacter haliotis</name>
    <dbReference type="NCBI Taxonomy" id="1888915"/>
    <lineage>
        <taxon>Bacteria</taxon>
        <taxon>Pseudomonadati</taxon>
        <taxon>Bacteroidota</taxon>
        <taxon>Flavobacteriia</taxon>
        <taxon>Flavobacteriales</taxon>
        <taxon>Flavobacteriaceae</taxon>
    </lineage>
</organism>
<dbReference type="NCBIfam" id="TIGR04183">
    <property type="entry name" value="Por_Secre_tail"/>
    <property type="match status" value="1"/>
</dbReference>
<evidence type="ECO:0007829" key="8">
    <source>
        <dbReference type="PDB" id="8JIY"/>
    </source>
</evidence>
<evidence type="ECO:0000313" key="7">
    <source>
        <dbReference type="Proteomes" id="UP000516764"/>
    </source>
</evidence>
<evidence type="ECO:0000259" key="5">
    <source>
        <dbReference type="Pfam" id="PF18962"/>
    </source>
</evidence>
<evidence type="ECO:0000256" key="1">
    <source>
        <dbReference type="ARBA" id="ARBA00022729"/>
    </source>
</evidence>
<protein>
    <submittedName>
        <fullName evidence="6">DUF4955 domain-containing protein</fullName>
    </submittedName>
</protein>
<dbReference type="InterPro" id="IPR011050">
    <property type="entry name" value="Pectin_lyase_fold/virulence"/>
</dbReference>
<dbReference type="SMR" id="A0A7L8AJZ3"/>